<gene>
    <name evidence="2" type="ORF">NET02_03155</name>
</gene>
<evidence type="ECO:0008006" key="4">
    <source>
        <dbReference type="Google" id="ProtNLM"/>
    </source>
</evidence>
<dbReference type="Proteomes" id="UP001165306">
    <property type="component" value="Unassembled WGS sequence"/>
</dbReference>
<dbReference type="RefSeq" id="WP_284055918.1">
    <property type="nucleotide sequence ID" value="NZ_JAMSLR010000002.1"/>
</dbReference>
<comment type="caution">
    <text evidence="2">The sequence shown here is derived from an EMBL/GenBank/DDBJ whole genome shotgun (WGS) entry which is preliminary data.</text>
</comment>
<dbReference type="EMBL" id="JAMSLR010000002">
    <property type="protein sequence ID" value="MCM8748133.1"/>
    <property type="molecule type" value="Genomic_DNA"/>
</dbReference>
<evidence type="ECO:0000313" key="2">
    <source>
        <dbReference type="EMBL" id="MCM8748133.1"/>
    </source>
</evidence>
<accession>A0AA41WBY0</accession>
<evidence type="ECO:0000256" key="1">
    <source>
        <dbReference type="SAM" id="Phobius"/>
    </source>
</evidence>
<organism evidence="2 3">
    <name type="scientific">Thermalbibacter longus</name>
    <dbReference type="NCBI Taxonomy" id="2951981"/>
    <lineage>
        <taxon>Bacteria</taxon>
        <taxon>Pseudomonadati</taxon>
        <taxon>Thermomicrobiota</taxon>
        <taxon>Thermomicrobia</taxon>
        <taxon>Thermomicrobiales</taxon>
        <taxon>Thermomicrobiaceae</taxon>
        <taxon>Thermalbibacter</taxon>
    </lineage>
</organism>
<protein>
    <recommendedName>
        <fullName evidence="4">DUF4064 domain-containing protein</fullName>
    </recommendedName>
</protein>
<feature type="transmembrane region" description="Helical" evidence="1">
    <location>
        <begin position="75"/>
        <end position="104"/>
    </location>
</feature>
<evidence type="ECO:0000313" key="3">
    <source>
        <dbReference type="Proteomes" id="UP001165306"/>
    </source>
</evidence>
<proteinExistence type="predicted"/>
<reference evidence="2" key="1">
    <citation type="submission" date="2022-06" db="EMBL/GenBank/DDBJ databases">
        <title>CFH 74404 Thermomicrobiaceae sp.</title>
        <authorList>
            <person name="Ming H."/>
            <person name="Li W.-J."/>
            <person name="Zhao Z."/>
        </authorList>
    </citation>
    <scope>NUCLEOTIDE SEQUENCE</scope>
    <source>
        <strain evidence="2">CFH 74404</strain>
    </source>
</reference>
<keyword evidence="1" id="KW-1133">Transmembrane helix</keyword>
<feature type="transmembrane region" description="Helical" evidence="1">
    <location>
        <begin position="44"/>
        <end position="63"/>
    </location>
</feature>
<dbReference type="AlphaFoldDB" id="A0AA41WBY0"/>
<keyword evidence="1" id="KW-0472">Membrane</keyword>
<keyword evidence="3" id="KW-1185">Reference proteome</keyword>
<sequence>MRIAALILGIVGGVLGIVAGIFAMTVGGIGAAFAAEGAGTVTWLGFAAILLGVLGIAGGGVALRYPRASALMQLIAGLGGFIAVSLFWIPAGLCLLAGALLAFLGRRPASPVAAA</sequence>
<keyword evidence="1" id="KW-0812">Transmembrane</keyword>
<name>A0AA41WBY0_9BACT</name>